<name>A0A0F9PRJ4_9ZZZZ</name>
<dbReference type="AlphaFoldDB" id="A0A0F9PRJ4"/>
<accession>A0A0F9PRJ4</accession>
<proteinExistence type="predicted"/>
<sequence>MPYHGGIWRVDWARCDRCGFEHPVTGLTPQKGLLLCHDHGCYDNLDVEQRDFIISEILKEEESIRDRDEIFDTETGEVSF</sequence>
<evidence type="ECO:0000313" key="1">
    <source>
        <dbReference type="EMBL" id="KKN34360.1"/>
    </source>
</evidence>
<comment type="caution">
    <text evidence="1">The sequence shown here is derived from an EMBL/GenBank/DDBJ whole genome shotgun (WGS) entry which is preliminary data.</text>
</comment>
<reference evidence="1" key="1">
    <citation type="journal article" date="2015" name="Nature">
        <title>Complex archaea that bridge the gap between prokaryotes and eukaryotes.</title>
        <authorList>
            <person name="Spang A."/>
            <person name="Saw J.H."/>
            <person name="Jorgensen S.L."/>
            <person name="Zaremba-Niedzwiedzka K."/>
            <person name="Martijn J."/>
            <person name="Lind A.E."/>
            <person name="van Eijk R."/>
            <person name="Schleper C."/>
            <person name="Guy L."/>
            <person name="Ettema T.J."/>
        </authorList>
    </citation>
    <scope>NUCLEOTIDE SEQUENCE</scope>
</reference>
<organism evidence="1">
    <name type="scientific">marine sediment metagenome</name>
    <dbReference type="NCBI Taxonomy" id="412755"/>
    <lineage>
        <taxon>unclassified sequences</taxon>
        <taxon>metagenomes</taxon>
        <taxon>ecological metagenomes</taxon>
    </lineage>
</organism>
<protein>
    <submittedName>
        <fullName evidence="1">Uncharacterized protein</fullName>
    </submittedName>
</protein>
<dbReference type="EMBL" id="LAZR01002110">
    <property type="protein sequence ID" value="KKN34360.1"/>
    <property type="molecule type" value="Genomic_DNA"/>
</dbReference>
<gene>
    <name evidence="1" type="ORF">LCGC14_0794510</name>
</gene>